<comment type="caution">
    <text evidence="3">The sequence shown here is derived from an EMBL/GenBank/DDBJ whole genome shotgun (WGS) entry which is preliminary data.</text>
</comment>
<protein>
    <submittedName>
        <fullName evidence="3">Uncharacterized protein</fullName>
    </submittedName>
</protein>
<keyword evidence="1" id="KW-0175">Coiled coil</keyword>
<feature type="compositionally biased region" description="Basic and acidic residues" evidence="2">
    <location>
        <begin position="306"/>
        <end position="336"/>
    </location>
</feature>
<keyword evidence="4" id="KW-1185">Reference proteome</keyword>
<feature type="region of interest" description="Disordered" evidence="2">
    <location>
        <begin position="279"/>
        <end position="336"/>
    </location>
</feature>
<sequence>MTDPISMTDYAINIDGTPYNMLKVPGQATPVVVEERARILRNIDLDAVINGLSQSADLIYLAHNAVAGFGDLRAGTVKLHDDFLRLGIDTNLLLNRIDSTGGTIINKLTWTFTFLTQYREAQALDFLAMCGKEAAALAAQSHELSKRYDTAGDDAIQILRSTYERQHLETEKKKQLETQTNDLEAKTARATTLVKQLGTQKKRLKSLYMEAKRKSESAEQRAFMLAITSAVMKPIADGIGAFGAVYSGGALAGVAKNIMAPPLEPMEPANDPALKKKEEELEQQTEVLKQSESEAATQEAAATKASTEKNDKEARASELAEKTREAETKLKAAQDDAEKAKFKASLETRKAEEKQAATDAAAARQRAEKAAAELEAARKKQELAKASVDALQKSLSAASEKLQHMANDYNAVAAQYATERTSYLKLIMQKEDMEADTLACIQEYAVRMKNISTDVNNIDLACTSLFQAIGALKQVAVSLRLAAAFWANMADACSALADNDLTSLIKTVANLEKEMRKDFYTSDLFKEQTIRYFAAWVGIRAVANDYAEQASMIVTRTADDFSKNLDGAEARALAVKLGGEVLDKTTSALETNARRKLDLEEALKDKRAAA</sequence>
<evidence type="ECO:0000313" key="3">
    <source>
        <dbReference type="EMBL" id="TYC56529.1"/>
    </source>
</evidence>
<organism evidence="3 4">
    <name type="scientific">Zoogloea oleivorans</name>
    <dbReference type="NCBI Taxonomy" id="1552750"/>
    <lineage>
        <taxon>Bacteria</taxon>
        <taxon>Pseudomonadati</taxon>
        <taxon>Pseudomonadota</taxon>
        <taxon>Betaproteobacteria</taxon>
        <taxon>Rhodocyclales</taxon>
        <taxon>Zoogloeaceae</taxon>
        <taxon>Zoogloea</taxon>
    </lineage>
</organism>
<feature type="coiled-coil region" evidence="1">
    <location>
        <begin position="194"/>
        <end position="221"/>
    </location>
</feature>
<dbReference type="PANTHER" id="PTHR37508">
    <property type="entry name" value="TRANSMEMBRANE PROTEIN"/>
    <property type="match status" value="1"/>
</dbReference>
<feature type="compositionally biased region" description="Low complexity" evidence="2">
    <location>
        <begin position="284"/>
        <end position="305"/>
    </location>
</feature>
<dbReference type="PANTHER" id="PTHR37508:SF1">
    <property type="entry name" value="TRANSMEMBRANE PROTEIN"/>
    <property type="match status" value="1"/>
</dbReference>
<dbReference type="RefSeq" id="WP_148579267.1">
    <property type="nucleotide sequence ID" value="NZ_SDKK01000010.1"/>
</dbReference>
<name>A0A6C2CSI9_9RHOO</name>
<reference evidence="3 4" key="1">
    <citation type="submission" date="2019-01" db="EMBL/GenBank/DDBJ databases">
        <title>Zoogloea oleivorans genome sequencing and assembly.</title>
        <authorList>
            <person name="Tancsics A."/>
            <person name="Farkas M."/>
            <person name="Kriszt B."/>
            <person name="Maroti G."/>
            <person name="Horvath B."/>
        </authorList>
    </citation>
    <scope>NUCLEOTIDE SEQUENCE [LARGE SCALE GENOMIC DNA]</scope>
    <source>
        <strain evidence="3 4">Buc</strain>
    </source>
</reference>
<dbReference type="Proteomes" id="UP000389128">
    <property type="component" value="Unassembled WGS sequence"/>
</dbReference>
<proteinExistence type="predicted"/>
<evidence type="ECO:0000256" key="1">
    <source>
        <dbReference type="SAM" id="Coils"/>
    </source>
</evidence>
<gene>
    <name evidence="3" type="ORF">ETQ85_11780</name>
</gene>
<evidence type="ECO:0000256" key="2">
    <source>
        <dbReference type="SAM" id="MobiDB-lite"/>
    </source>
</evidence>
<accession>A0A6C2CSI9</accession>
<dbReference type="EMBL" id="SDKK01000010">
    <property type="protein sequence ID" value="TYC56529.1"/>
    <property type="molecule type" value="Genomic_DNA"/>
</dbReference>
<evidence type="ECO:0000313" key="4">
    <source>
        <dbReference type="Proteomes" id="UP000389128"/>
    </source>
</evidence>
<dbReference type="OrthoDB" id="9204533at2"/>
<dbReference type="AlphaFoldDB" id="A0A6C2CSI9"/>